<evidence type="ECO:0000256" key="6">
    <source>
        <dbReference type="ARBA" id="ARBA00022795"/>
    </source>
</evidence>
<evidence type="ECO:0000256" key="12">
    <source>
        <dbReference type="RuleBase" id="RU362069"/>
    </source>
</evidence>
<evidence type="ECO:0000256" key="11">
    <source>
        <dbReference type="ARBA" id="ARBA00023225"/>
    </source>
</evidence>
<dbReference type="OrthoDB" id="9805111at2"/>
<dbReference type="InterPro" id="IPR005837">
    <property type="entry name" value="FliP"/>
</dbReference>
<sequence length="268" mass="30548">MMKFNKKNIKIAALVLFGMMACFLIVVRMPDHVAAVSTSDVTNTVNKLINGNNQGSSSKIVDTFVIMTLLSIIPLILIMTTSFTRIIVVLSFVRSSLGTQQNPPNQVLIGLALFLTLFTMRPVYNDIYHNAIQPYNENKITQQEVFDRSENRMKEFMYKQANPKDVKLFKDLDQKNERKKIKYRTYKDIPFTVMAPAFILSELKTAFSIGFLLFIPFMIIDLVVASVLMSMGMIMLSPVMISLPFKILLFVLVDGWYLLVESLVQSFN</sequence>
<dbReference type="NCBIfam" id="TIGR01103">
    <property type="entry name" value="fliP"/>
    <property type="match status" value="1"/>
</dbReference>
<evidence type="ECO:0000313" key="14">
    <source>
        <dbReference type="Proteomes" id="UP000182635"/>
    </source>
</evidence>
<keyword evidence="5 12" id="KW-0812">Transmembrane</keyword>
<feature type="transmembrane region" description="Helical" evidence="12">
    <location>
        <begin position="206"/>
        <end position="228"/>
    </location>
</feature>
<dbReference type="PRINTS" id="PR00951">
    <property type="entry name" value="FLGBIOSNFLIP"/>
</dbReference>
<dbReference type="PROSITE" id="PS01061">
    <property type="entry name" value="FLIP_2"/>
    <property type="match status" value="1"/>
</dbReference>
<comment type="subcellular location">
    <subcellularLocation>
        <location evidence="12">Cell membrane</location>
        <topology evidence="12">Multi-pass membrane protein</topology>
    </subcellularLocation>
    <subcellularLocation>
        <location evidence="12">Bacterial flagellum basal body</location>
    </subcellularLocation>
</comment>
<evidence type="ECO:0000256" key="1">
    <source>
        <dbReference type="ARBA" id="ARBA00006257"/>
    </source>
</evidence>
<evidence type="ECO:0000256" key="7">
    <source>
        <dbReference type="ARBA" id="ARBA00022927"/>
    </source>
</evidence>
<keyword evidence="10" id="KW-0975">Bacterial flagellum</keyword>
<organism evidence="13 14">
    <name type="scientific">Ligilactobacillus ruminis DSM 20403 = NBRC 102161</name>
    <dbReference type="NCBI Taxonomy" id="1423798"/>
    <lineage>
        <taxon>Bacteria</taxon>
        <taxon>Bacillati</taxon>
        <taxon>Bacillota</taxon>
        <taxon>Bacilli</taxon>
        <taxon>Lactobacillales</taxon>
        <taxon>Lactobacillaceae</taxon>
        <taxon>Ligilactobacillus</taxon>
    </lineage>
</organism>
<keyword evidence="8 12" id="KW-1133">Transmembrane helix</keyword>
<keyword evidence="7 12" id="KW-0653">Protein transport</keyword>
<dbReference type="AlphaFoldDB" id="A0A1I2QQI9"/>
<proteinExistence type="inferred from homology"/>
<evidence type="ECO:0000256" key="10">
    <source>
        <dbReference type="ARBA" id="ARBA00023143"/>
    </source>
</evidence>
<evidence type="ECO:0000256" key="3">
    <source>
        <dbReference type="ARBA" id="ARBA00022448"/>
    </source>
</evidence>
<keyword evidence="4 12" id="KW-1003">Cell membrane</keyword>
<dbReference type="GO" id="GO:0009425">
    <property type="term" value="C:bacterial-type flagellum basal body"/>
    <property type="evidence" value="ECO:0007669"/>
    <property type="project" value="UniProtKB-SubCell"/>
</dbReference>
<keyword evidence="6 12" id="KW-1005">Bacterial flagellum biogenesis</keyword>
<feature type="transmembrane region" description="Helical" evidence="12">
    <location>
        <begin position="240"/>
        <end position="259"/>
    </location>
</feature>
<evidence type="ECO:0000256" key="2">
    <source>
        <dbReference type="ARBA" id="ARBA00021714"/>
    </source>
</evidence>
<keyword evidence="3 12" id="KW-0813">Transport</keyword>
<dbReference type="PANTHER" id="PTHR30587:SF0">
    <property type="entry name" value="FLAGELLAR BIOSYNTHETIC PROTEIN FLIP"/>
    <property type="match status" value="1"/>
</dbReference>
<dbReference type="NCBIfam" id="NF009438">
    <property type="entry name" value="PRK12797.1"/>
    <property type="match status" value="1"/>
</dbReference>
<evidence type="ECO:0000313" key="13">
    <source>
        <dbReference type="EMBL" id="SFG30568.1"/>
    </source>
</evidence>
<comment type="function">
    <text evidence="12">Plays a role in the flagellum-specific transport system.</text>
</comment>
<feature type="transmembrane region" description="Helical" evidence="12">
    <location>
        <begin position="105"/>
        <end position="124"/>
    </location>
</feature>
<keyword evidence="13" id="KW-0966">Cell projection</keyword>
<keyword evidence="11 12" id="KW-1006">Bacterial flagellum protein export</keyword>
<dbReference type="RefSeq" id="WP_080927192.1">
    <property type="nucleotide sequence ID" value="NZ_AYYL01000007.1"/>
</dbReference>
<name>A0A1I2QQI9_9LACO</name>
<keyword evidence="13" id="KW-0282">Flagellum</keyword>
<reference evidence="14" key="1">
    <citation type="submission" date="2016-10" db="EMBL/GenBank/DDBJ databases">
        <authorList>
            <person name="Varghese N."/>
            <person name="Submissions S."/>
        </authorList>
    </citation>
    <scope>NUCLEOTIDE SEQUENCE [LARGE SCALE GENOMIC DNA]</scope>
    <source>
        <strain evidence="14">DSM 20403</strain>
    </source>
</reference>
<dbReference type="GO" id="GO:0005886">
    <property type="term" value="C:plasma membrane"/>
    <property type="evidence" value="ECO:0007669"/>
    <property type="project" value="UniProtKB-SubCell"/>
</dbReference>
<dbReference type="InterPro" id="IPR005838">
    <property type="entry name" value="T3SS_IM_P"/>
</dbReference>
<dbReference type="Proteomes" id="UP000182635">
    <property type="component" value="Unassembled WGS sequence"/>
</dbReference>
<evidence type="ECO:0000256" key="9">
    <source>
        <dbReference type="ARBA" id="ARBA00023136"/>
    </source>
</evidence>
<protein>
    <recommendedName>
        <fullName evidence="2 12">Flagellar biosynthetic protein FliP</fullName>
    </recommendedName>
</protein>
<accession>A0A1I2QQI9</accession>
<dbReference type="Pfam" id="PF00813">
    <property type="entry name" value="FliP"/>
    <property type="match status" value="1"/>
</dbReference>
<gene>
    <name evidence="12" type="primary">fliP</name>
    <name evidence="13" type="ORF">SAMN02910432_00775</name>
</gene>
<dbReference type="PROSITE" id="PS51257">
    <property type="entry name" value="PROKAR_LIPOPROTEIN"/>
    <property type="match status" value="1"/>
</dbReference>
<dbReference type="PANTHER" id="PTHR30587">
    <property type="entry name" value="FLAGELLAR BIOSYNTHETIC PROTEIN FLIP"/>
    <property type="match status" value="1"/>
</dbReference>
<comment type="similarity">
    <text evidence="1 12">Belongs to the FliP/MopC/SpaP family.</text>
</comment>
<evidence type="ECO:0000256" key="5">
    <source>
        <dbReference type="ARBA" id="ARBA00022692"/>
    </source>
</evidence>
<keyword evidence="13" id="KW-0969">Cilium</keyword>
<feature type="transmembrane region" description="Helical" evidence="12">
    <location>
        <begin position="64"/>
        <end position="93"/>
    </location>
</feature>
<evidence type="ECO:0000256" key="8">
    <source>
        <dbReference type="ARBA" id="ARBA00022989"/>
    </source>
</evidence>
<keyword evidence="9 12" id="KW-0472">Membrane</keyword>
<dbReference type="EMBL" id="FOPI01000010">
    <property type="protein sequence ID" value="SFG30568.1"/>
    <property type="molecule type" value="Genomic_DNA"/>
</dbReference>
<evidence type="ECO:0000256" key="4">
    <source>
        <dbReference type="ARBA" id="ARBA00022475"/>
    </source>
</evidence>
<dbReference type="GO" id="GO:0009306">
    <property type="term" value="P:protein secretion"/>
    <property type="evidence" value="ECO:0007669"/>
    <property type="project" value="UniProtKB-UniRule"/>
</dbReference>
<dbReference type="GO" id="GO:0044781">
    <property type="term" value="P:bacterial-type flagellum organization"/>
    <property type="evidence" value="ECO:0007669"/>
    <property type="project" value="UniProtKB-UniRule"/>
</dbReference>
<dbReference type="PRINTS" id="PR01302">
    <property type="entry name" value="TYPE3IMPPROT"/>
</dbReference>